<dbReference type="AlphaFoldDB" id="F5XT68"/>
<dbReference type="EMBL" id="AP012204">
    <property type="protein sequence ID" value="BAK34940.1"/>
    <property type="molecule type" value="Genomic_DNA"/>
</dbReference>
<dbReference type="HOGENOM" id="CLU_2700643_0_0_11"/>
<dbReference type="Pfam" id="PF19888">
    <property type="entry name" value="DUF6361"/>
    <property type="match status" value="1"/>
</dbReference>
<dbReference type="STRING" id="1032480.MLP_19260"/>
<dbReference type="KEGG" id="mph:MLP_19260"/>
<evidence type="ECO:0000313" key="2">
    <source>
        <dbReference type="Proteomes" id="UP000007947"/>
    </source>
</evidence>
<evidence type="ECO:0000313" key="1">
    <source>
        <dbReference type="EMBL" id="BAK34940.1"/>
    </source>
</evidence>
<dbReference type="OrthoDB" id="1825624at2"/>
<sequence>MASTIAWLDTSADEQRRVREMIALFAQQESRDELGIGQIRDTISELLFPGTSVLQTRTKYFSPWDGSSRRDPA</sequence>
<dbReference type="RefSeq" id="WP_013862814.1">
    <property type="nucleotide sequence ID" value="NC_015635.1"/>
</dbReference>
<gene>
    <name evidence="1" type="ordered locus">MLP_19260</name>
</gene>
<keyword evidence="2" id="KW-1185">Reference proteome</keyword>
<protein>
    <submittedName>
        <fullName evidence="1">Uncharacterized protein</fullName>
    </submittedName>
</protein>
<proteinExistence type="predicted"/>
<dbReference type="Proteomes" id="UP000007947">
    <property type="component" value="Chromosome"/>
</dbReference>
<reference evidence="1 2" key="1">
    <citation type="submission" date="2011-05" db="EMBL/GenBank/DDBJ databases">
        <title>Whole genome sequence of Microlunatus phosphovorus NM-1.</title>
        <authorList>
            <person name="Hosoyama A."/>
            <person name="Sasaki K."/>
            <person name="Harada T."/>
            <person name="Igarashi R."/>
            <person name="Kawakoshi A."/>
            <person name="Sasagawa M."/>
            <person name="Fukada J."/>
            <person name="Nakamura S."/>
            <person name="Katano Y."/>
            <person name="Hanada S."/>
            <person name="Kamagata Y."/>
            <person name="Nakamura N."/>
            <person name="Yamazaki S."/>
            <person name="Fujita N."/>
        </authorList>
    </citation>
    <scope>NUCLEOTIDE SEQUENCE [LARGE SCALE GENOMIC DNA]</scope>
    <source>
        <strain evidence="2">ATCC 700054 / DSM 10555 / JCM 9379 / NBRC 101784 / NCIMB 13414 / VKM Ac-1990 / NM-1</strain>
    </source>
</reference>
<name>F5XT68_MICPN</name>
<dbReference type="InterPro" id="IPR045941">
    <property type="entry name" value="DUF6361"/>
</dbReference>
<accession>F5XT68</accession>
<organism evidence="1 2">
    <name type="scientific">Microlunatus phosphovorus (strain ATCC 700054 / DSM 10555 / JCM 9379 / NBRC 101784 / NCIMB 13414 / VKM Ac-1990 / NM-1)</name>
    <dbReference type="NCBI Taxonomy" id="1032480"/>
    <lineage>
        <taxon>Bacteria</taxon>
        <taxon>Bacillati</taxon>
        <taxon>Actinomycetota</taxon>
        <taxon>Actinomycetes</taxon>
        <taxon>Propionibacteriales</taxon>
        <taxon>Propionibacteriaceae</taxon>
        <taxon>Microlunatus</taxon>
    </lineage>
</organism>